<name>A0ABR5YD91_9SPHN</name>
<reference evidence="4" key="1">
    <citation type="submission" date="2016-01" db="EMBL/GenBank/DDBJ databases">
        <title>Draft genome of Chromobacterium sp. F49.</title>
        <authorList>
            <person name="Hong K.W."/>
        </authorList>
    </citation>
    <scope>NUCLEOTIDE SEQUENCE [LARGE SCALE GENOMIC DNA]</scope>
    <source>
        <strain evidence="4">CN3</strain>
    </source>
</reference>
<evidence type="ECO:0000256" key="2">
    <source>
        <dbReference type="SAM" id="SignalP"/>
    </source>
</evidence>
<feature type="chain" id="PRO_5046696578" description="Lipoprotein" evidence="2">
    <location>
        <begin position="28"/>
        <end position="186"/>
    </location>
</feature>
<dbReference type="Proteomes" id="UP000076609">
    <property type="component" value="Unassembled WGS sequence"/>
</dbReference>
<keyword evidence="2" id="KW-0732">Signal</keyword>
<dbReference type="EMBL" id="LQQO01000012">
    <property type="protein sequence ID" value="KZE15332.1"/>
    <property type="molecule type" value="Genomic_DNA"/>
</dbReference>
<accession>A0ABR5YD91</accession>
<feature type="region of interest" description="Disordered" evidence="1">
    <location>
        <begin position="45"/>
        <end position="67"/>
    </location>
</feature>
<organism evidence="3 4">
    <name type="scientific">Sphingomonas hankookensis</name>
    <dbReference type="NCBI Taxonomy" id="563996"/>
    <lineage>
        <taxon>Bacteria</taxon>
        <taxon>Pseudomonadati</taxon>
        <taxon>Pseudomonadota</taxon>
        <taxon>Alphaproteobacteria</taxon>
        <taxon>Sphingomonadales</taxon>
        <taxon>Sphingomonadaceae</taxon>
        <taxon>Sphingomonas</taxon>
    </lineage>
</organism>
<proteinExistence type="predicted"/>
<protein>
    <recommendedName>
        <fullName evidence="5">Lipoprotein</fullName>
    </recommendedName>
</protein>
<dbReference type="RefSeq" id="WP_066689812.1">
    <property type="nucleotide sequence ID" value="NZ_CP117025.1"/>
</dbReference>
<comment type="caution">
    <text evidence="3">The sequence shown here is derived from an EMBL/GenBank/DDBJ whole genome shotgun (WGS) entry which is preliminary data.</text>
</comment>
<evidence type="ECO:0000313" key="3">
    <source>
        <dbReference type="EMBL" id="KZE15332.1"/>
    </source>
</evidence>
<keyword evidence="4" id="KW-1185">Reference proteome</keyword>
<sequence length="186" mass="19348">MIRPLAFLLGLASLAACSADPPAAANAADGVLPVGSVGGVDPATNAQFAAAPPPARGLPDTPAPHAAPELQPMVYADFAEKELLGSGCSFRTVPRGPVLLFVRDQGDGLVRFDKRLRRITAATPGREAVEDGGILAGDQVSFTVERPADRADPAADSTRQWPATLTMRTADGGERVYRGGRWECGS</sequence>
<evidence type="ECO:0008006" key="5">
    <source>
        <dbReference type="Google" id="ProtNLM"/>
    </source>
</evidence>
<evidence type="ECO:0000256" key="1">
    <source>
        <dbReference type="SAM" id="MobiDB-lite"/>
    </source>
</evidence>
<gene>
    <name evidence="3" type="ORF">AVT10_03060</name>
</gene>
<evidence type="ECO:0000313" key="4">
    <source>
        <dbReference type="Proteomes" id="UP000076609"/>
    </source>
</evidence>
<dbReference type="PROSITE" id="PS51257">
    <property type="entry name" value="PROKAR_LIPOPROTEIN"/>
    <property type="match status" value="1"/>
</dbReference>
<feature type="signal peptide" evidence="2">
    <location>
        <begin position="1"/>
        <end position="27"/>
    </location>
</feature>